<accession>A0A973W2I5</accession>
<proteinExistence type="predicted"/>
<dbReference type="RefSeq" id="WP_166205698.1">
    <property type="nucleotide sequence ID" value="NZ_CP088285.1"/>
</dbReference>
<sequence length="222" mass="25006">MSSDHACPYCPAVFKWGEDADSPLGVRAGNEKCGSNAYWKLRGHVDEKHPTEGHRCPRRLEVPFLPQDKSNDWWMTPDGHRACSHCGSMHPDDLFAQIEAGALVIGTDKNYKIYCDVPSPVAGQVHVTSISSHPYDGGEELTEALCDQHGLSSYERTEYIGKYVKFQPRSGIAHLKFYFQHLDAAGQDRFIALYNDKKIKLDRFGLYRTPYFATPAGQPVER</sequence>
<dbReference type="AlphaFoldDB" id="A0A973W2I5"/>
<dbReference type="EMBL" id="JAAOLE020000001">
    <property type="protein sequence ID" value="NVI46373.1"/>
    <property type="molecule type" value="Genomic_DNA"/>
</dbReference>
<comment type="caution">
    <text evidence="1">The sequence shown here is derived from an EMBL/GenBank/DDBJ whole genome shotgun (WGS) entry which is preliminary data.</text>
</comment>
<gene>
    <name evidence="1" type="ORF">HAP48_026120</name>
</gene>
<evidence type="ECO:0000313" key="1">
    <source>
        <dbReference type="EMBL" id="NVI46373.1"/>
    </source>
</evidence>
<organism evidence="1">
    <name type="scientific">Bradyrhizobium septentrionale</name>
    <dbReference type="NCBI Taxonomy" id="1404411"/>
    <lineage>
        <taxon>Bacteria</taxon>
        <taxon>Pseudomonadati</taxon>
        <taxon>Pseudomonadota</taxon>
        <taxon>Alphaproteobacteria</taxon>
        <taxon>Hyphomicrobiales</taxon>
        <taxon>Nitrobacteraceae</taxon>
        <taxon>Bradyrhizobium</taxon>
    </lineage>
</organism>
<reference evidence="1" key="1">
    <citation type="submission" date="2020-06" db="EMBL/GenBank/DDBJ databases">
        <title>Whole Genome Sequence of Bradyrhizobium sp. Strain 1S1.</title>
        <authorList>
            <person name="Bromfield E.S.P."/>
            <person name="Cloutier S."/>
        </authorList>
    </citation>
    <scope>NUCLEOTIDE SEQUENCE [LARGE SCALE GENOMIC DNA]</scope>
    <source>
        <strain evidence="1">1S1</strain>
    </source>
</reference>
<protein>
    <submittedName>
        <fullName evidence="1">Uncharacterized protein</fullName>
    </submittedName>
</protein>
<name>A0A973W2I5_9BRAD</name>